<reference evidence="1 2" key="1">
    <citation type="journal article" date="2016" name="Nat. Commun.">
        <title>Thousands of microbial genomes shed light on interconnected biogeochemical processes in an aquifer system.</title>
        <authorList>
            <person name="Anantharaman K."/>
            <person name="Brown C.T."/>
            <person name="Hug L.A."/>
            <person name="Sharon I."/>
            <person name="Castelle C.J."/>
            <person name="Probst A.J."/>
            <person name="Thomas B.C."/>
            <person name="Singh A."/>
            <person name="Wilkins M.J."/>
            <person name="Karaoz U."/>
            <person name="Brodie E.L."/>
            <person name="Williams K.H."/>
            <person name="Hubbard S.S."/>
            <person name="Banfield J.F."/>
        </authorList>
    </citation>
    <scope>NUCLEOTIDE SEQUENCE [LARGE SCALE GENOMIC DNA]</scope>
</reference>
<name>A0A1F5S615_9BACT</name>
<proteinExistence type="predicted"/>
<organism evidence="1 2">
    <name type="scientific">Candidatus Falkowbacteria bacterium RIFCSPHIGHO2_02_FULL_42_9</name>
    <dbReference type="NCBI Taxonomy" id="1797986"/>
    <lineage>
        <taxon>Bacteria</taxon>
        <taxon>Candidatus Falkowiibacteriota</taxon>
    </lineage>
</organism>
<dbReference type="EMBL" id="MFFT01000064">
    <property type="protein sequence ID" value="OGF22119.1"/>
    <property type="molecule type" value="Genomic_DNA"/>
</dbReference>
<dbReference type="Proteomes" id="UP000176877">
    <property type="component" value="Unassembled WGS sequence"/>
</dbReference>
<comment type="caution">
    <text evidence="1">The sequence shown here is derived from an EMBL/GenBank/DDBJ whole genome shotgun (WGS) entry which is preliminary data.</text>
</comment>
<dbReference type="AlphaFoldDB" id="A0A1F5S615"/>
<gene>
    <name evidence="1" type="ORF">A3D45_00385</name>
</gene>
<protein>
    <submittedName>
        <fullName evidence="1">Uncharacterized protein</fullName>
    </submittedName>
</protein>
<evidence type="ECO:0000313" key="1">
    <source>
        <dbReference type="EMBL" id="OGF22119.1"/>
    </source>
</evidence>
<sequence>MIKRNKNTWLAKVKRTFTAMLPVAKNRMGQCVNCGACCRLPNNCLFLKFKPDGKSSCFIHPLRPLNCRKYPRTKAEWLTEDACGFKFKN</sequence>
<accession>A0A1F5S615</accession>
<evidence type="ECO:0000313" key="2">
    <source>
        <dbReference type="Proteomes" id="UP000176877"/>
    </source>
</evidence>